<evidence type="ECO:0000256" key="1">
    <source>
        <dbReference type="ARBA" id="ARBA00022475"/>
    </source>
</evidence>
<evidence type="ECO:0000256" key="4">
    <source>
        <dbReference type="ARBA" id="ARBA00022723"/>
    </source>
</evidence>
<evidence type="ECO:0000256" key="9">
    <source>
        <dbReference type="ARBA" id="ARBA00023136"/>
    </source>
</evidence>
<keyword evidence="4" id="KW-0479">Metal-binding</keyword>
<evidence type="ECO:0000256" key="12">
    <source>
        <dbReference type="SAM" id="Phobius"/>
    </source>
</evidence>
<evidence type="ECO:0000256" key="7">
    <source>
        <dbReference type="ARBA" id="ARBA00022989"/>
    </source>
</evidence>
<dbReference type="InterPro" id="IPR050083">
    <property type="entry name" value="HtpX_protease"/>
</dbReference>
<keyword evidence="2 10" id="KW-0645">Protease</keyword>
<evidence type="ECO:0000313" key="15">
    <source>
        <dbReference type="Proteomes" id="UP001597260"/>
    </source>
</evidence>
<dbReference type="EC" id="3.4.24.-" evidence="14"/>
<evidence type="ECO:0000259" key="13">
    <source>
        <dbReference type="Pfam" id="PF01435"/>
    </source>
</evidence>
<feature type="region of interest" description="Disordered" evidence="11">
    <location>
        <begin position="362"/>
        <end position="389"/>
    </location>
</feature>
<dbReference type="PANTHER" id="PTHR43221:SF2">
    <property type="entry name" value="PROTEASE HTPX HOMOLOG"/>
    <property type="match status" value="1"/>
</dbReference>
<keyword evidence="15" id="KW-1185">Reference proteome</keyword>
<feature type="domain" description="Peptidase M48" evidence="13">
    <location>
        <begin position="176"/>
        <end position="361"/>
    </location>
</feature>
<feature type="transmembrane region" description="Helical" evidence="12">
    <location>
        <begin position="43"/>
        <end position="68"/>
    </location>
</feature>
<evidence type="ECO:0000256" key="6">
    <source>
        <dbReference type="ARBA" id="ARBA00022833"/>
    </source>
</evidence>
<comment type="caution">
    <text evidence="14">The sequence shown here is derived from an EMBL/GenBank/DDBJ whole genome shotgun (WGS) entry which is preliminary data.</text>
</comment>
<feature type="compositionally biased region" description="Pro residues" evidence="11">
    <location>
        <begin position="368"/>
        <end position="377"/>
    </location>
</feature>
<comment type="cofactor">
    <cofactor evidence="10">
        <name>Zn(2+)</name>
        <dbReference type="ChEBI" id="CHEBI:29105"/>
    </cofactor>
    <text evidence="10">Binds 1 zinc ion per subunit.</text>
</comment>
<protein>
    <submittedName>
        <fullName evidence="14">M48 family metalloprotease</fullName>
        <ecNumber evidence="14">3.4.24.-</ecNumber>
    </submittedName>
</protein>
<evidence type="ECO:0000256" key="10">
    <source>
        <dbReference type="RuleBase" id="RU003983"/>
    </source>
</evidence>
<evidence type="ECO:0000256" key="3">
    <source>
        <dbReference type="ARBA" id="ARBA00022692"/>
    </source>
</evidence>
<evidence type="ECO:0000256" key="11">
    <source>
        <dbReference type="SAM" id="MobiDB-lite"/>
    </source>
</evidence>
<dbReference type="Proteomes" id="UP001597260">
    <property type="component" value="Unassembled WGS sequence"/>
</dbReference>
<evidence type="ECO:0000256" key="5">
    <source>
        <dbReference type="ARBA" id="ARBA00022801"/>
    </source>
</evidence>
<proteinExistence type="inferred from homology"/>
<keyword evidence="1" id="KW-1003">Cell membrane</keyword>
<sequence length="389" mass="42055">MDRLFSHRPARYGSVASWLVAGTFRDWRGITAAFIGGWLNLPFAVLMAVFGGVSGAFYGFVGTIMLALDPSLNPMADLPVIGTATQSSLFQAGGVLGALIGAVVGTISGFLFGLLGIWALLYQHDPAVAFGAFIGQVITAAILAGIYTIVRIAAEPWFLKLGGARRMSRREADLLMPIVHECAERLHLGNVPMVLMDDSRDVNAYAVTRHIVINQGLLDEFNYEREPIAGVIAHELAHWANGDSVNSIFVRGVALPLYIGYTIVTAIMRVVRSPLIQGLLLLIAWPITVTVQRFVVPMEAADSRAAEYQADQAAAMAGHRAGIRQVLARLRRTVDGSRNGWDLAICASHPPNELRLERLEEPGRTYPLPDPDAPAMPIPVAVTGTLQKD</sequence>
<accession>A0ABW3YDL8</accession>
<dbReference type="RefSeq" id="WP_377571686.1">
    <property type="nucleotide sequence ID" value="NZ_JBHTMP010000021.1"/>
</dbReference>
<dbReference type="GO" id="GO:0008237">
    <property type="term" value="F:metallopeptidase activity"/>
    <property type="evidence" value="ECO:0007669"/>
    <property type="project" value="UniProtKB-KW"/>
</dbReference>
<comment type="similarity">
    <text evidence="10">Belongs to the peptidase M48 family.</text>
</comment>
<gene>
    <name evidence="14" type="ORF">ACFQ4H_15780</name>
</gene>
<feature type="transmembrane region" description="Helical" evidence="12">
    <location>
        <begin position="274"/>
        <end position="296"/>
    </location>
</feature>
<dbReference type="Pfam" id="PF01435">
    <property type="entry name" value="Peptidase_M48"/>
    <property type="match status" value="1"/>
</dbReference>
<keyword evidence="3 12" id="KW-0812">Transmembrane</keyword>
<name>A0ABW3YDL8_9ACTN</name>
<keyword evidence="5 10" id="KW-0378">Hydrolase</keyword>
<dbReference type="EMBL" id="JBHTMP010000021">
    <property type="protein sequence ID" value="MFD1322557.1"/>
    <property type="molecule type" value="Genomic_DNA"/>
</dbReference>
<dbReference type="Gene3D" id="3.30.2010.10">
    <property type="entry name" value="Metalloproteases ('zincins'), catalytic domain"/>
    <property type="match status" value="1"/>
</dbReference>
<keyword evidence="7 12" id="KW-1133">Transmembrane helix</keyword>
<feature type="transmembrane region" description="Helical" evidence="12">
    <location>
        <begin position="248"/>
        <end position="268"/>
    </location>
</feature>
<dbReference type="InterPro" id="IPR001915">
    <property type="entry name" value="Peptidase_M48"/>
</dbReference>
<evidence type="ECO:0000313" key="14">
    <source>
        <dbReference type="EMBL" id="MFD1322557.1"/>
    </source>
</evidence>
<feature type="transmembrane region" description="Helical" evidence="12">
    <location>
        <begin position="127"/>
        <end position="150"/>
    </location>
</feature>
<feature type="transmembrane region" description="Helical" evidence="12">
    <location>
        <begin position="89"/>
        <end position="121"/>
    </location>
</feature>
<keyword evidence="8 10" id="KW-0482">Metalloprotease</keyword>
<dbReference type="PANTHER" id="PTHR43221">
    <property type="entry name" value="PROTEASE HTPX"/>
    <property type="match status" value="1"/>
</dbReference>
<organism evidence="14 15">
    <name type="scientific">Micromonospora sonneratiae</name>
    <dbReference type="NCBI Taxonomy" id="1184706"/>
    <lineage>
        <taxon>Bacteria</taxon>
        <taxon>Bacillati</taxon>
        <taxon>Actinomycetota</taxon>
        <taxon>Actinomycetes</taxon>
        <taxon>Micromonosporales</taxon>
        <taxon>Micromonosporaceae</taxon>
        <taxon>Micromonospora</taxon>
    </lineage>
</organism>
<keyword evidence="6 10" id="KW-0862">Zinc</keyword>
<reference evidence="15" key="1">
    <citation type="journal article" date="2019" name="Int. J. Syst. Evol. Microbiol.">
        <title>The Global Catalogue of Microorganisms (GCM) 10K type strain sequencing project: providing services to taxonomists for standard genome sequencing and annotation.</title>
        <authorList>
            <consortium name="The Broad Institute Genomics Platform"/>
            <consortium name="The Broad Institute Genome Sequencing Center for Infectious Disease"/>
            <person name="Wu L."/>
            <person name="Ma J."/>
        </authorList>
    </citation>
    <scope>NUCLEOTIDE SEQUENCE [LARGE SCALE GENOMIC DNA]</scope>
    <source>
        <strain evidence="15">JCM 31037</strain>
    </source>
</reference>
<evidence type="ECO:0000256" key="8">
    <source>
        <dbReference type="ARBA" id="ARBA00023049"/>
    </source>
</evidence>
<keyword evidence="9 12" id="KW-0472">Membrane</keyword>
<evidence type="ECO:0000256" key="2">
    <source>
        <dbReference type="ARBA" id="ARBA00022670"/>
    </source>
</evidence>